<gene>
    <name evidence="2" type="ORF">G5C51_19965</name>
</gene>
<evidence type="ECO:0000259" key="1">
    <source>
        <dbReference type="Pfam" id="PF25872"/>
    </source>
</evidence>
<dbReference type="AlphaFoldDB" id="A0A6G4U4L9"/>
<dbReference type="SUPFAM" id="SSF48452">
    <property type="entry name" value="TPR-like"/>
    <property type="match status" value="1"/>
</dbReference>
<evidence type="ECO:0000313" key="2">
    <source>
        <dbReference type="EMBL" id="NGN66161.1"/>
    </source>
</evidence>
<keyword evidence="3" id="KW-1185">Reference proteome</keyword>
<protein>
    <submittedName>
        <fullName evidence="2">AfsR family transcriptional regulator</fullName>
    </submittedName>
</protein>
<feature type="non-terminal residue" evidence="2">
    <location>
        <position position="1"/>
    </location>
</feature>
<proteinExistence type="predicted"/>
<comment type="caution">
    <text evidence="2">The sequence shown here is derived from an EMBL/GenBank/DDBJ whole genome shotgun (WGS) entry which is preliminary data.</text>
</comment>
<dbReference type="EMBL" id="JAAKZV010000085">
    <property type="protein sequence ID" value="NGN66161.1"/>
    <property type="molecule type" value="Genomic_DNA"/>
</dbReference>
<accession>A0A6G4U4L9</accession>
<dbReference type="Pfam" id="PF25872">
    <property type="entry name" value="HTH_77"/>
    <property type="match status" value="1"/>
</dbReference>
<dbReference type="Proteomes" id="UP000481583">
    <property type="component" value="Unassembled WGS sequence"/>
</dbReference>
<dbReference type="PANTHER" id="PTHR47691">
    <property type="entry name" value="REGULATOR-RELATED"/>
    <property type="match status" value="1"/>
</dbReference>
<dbReference type="PANTHER" id="PTHR47691:SF3">
    <property type="entry name" value="HTH-TYPE TRANSCRIPTIONAL REGULATOR RV0890C-RELATED"/>
    <property type="match status" value="1"/>
</dbReference>
<dbReference type="InterPro" id="IPR058852">
    <property type="entry name" value="HTH_77"/>
</dbReference>
<dbReference type="InterPro" id="IPR011990">
    <property type="entry name" value="TPR-like_helical_dom_sf"/>
</dbReference>
<evidence type="ECO:0000313" key="3">
    <source>
        <dbReference type="Proteomes" id="UP000481583"/>
    </source>
</evidence>
<dbReference type="Gene3D" id="1.25.40.10">
    <property type="entry name" value="Tetratricopeptide repeat domain"/>
    <property type="match status" value="1"/>
</dbReference>
<name>A0A6G4U4L9_9ACTN</name>
<sequence>SVAPTDVLNTLGSLVDKSLVTAAPTPAGEMRYRLLETVREYAQERLCAAPDAADAAAARHLTHYRELARAADPQLRGSAQRAALDRLQLEHDNLRVALRRAIATRDEHEALSLVHSLMWFWTLLDLRPEARAWSLAAAGLGPNPFVPTPDPAPPVYEGCVDVPPPYPDELLQEARRGVRLIALSTAEGDMRALSDPATQAELRGVVAAYHPGLPQTCRLPGFMWFYAGIITGQFTSMFEIFDTAVRTCRELGREWELAFALQLRAKVLNDQPGGLEPSAADAAESLEIFERLGDGWGMAESLATRGEARERYGEHEAAARDYEQAIAYTEALGAHAQIPMIAARLGGALIEMGRAEEGERLLRDALADADRAATEARHFTRMQLAVFCARTGRTDEALEHFHQLEEGFASGGGPELFKALVQGFLGWVDVIDGRNAEALPRIRRAVTGTHNDPMAQLVAPNITVTQFVVAGWALAGLDRAADGARLLGAYDALSQEPSHALGVERENRERAGAAVRAAFPAGSAGEAAYQRAYEEGRELTLEQAIRLV</sequence>
<feature type="domain" description="Winged helix-turn-helix" evidence="1">
    <location>
        <begin position="7"/>
        <end position="46"/>
    </location>
</feature>
<organism evidence="2 3">
    <name type="scientific">Streptomyces coryli</name>
    <dbReference type="NCBI Taxonomy" id="1128680"/>
    <lineage>
        <taxon>Bacteria</taxon>
        <taxon>Bacillati</taxon>
        <taxon>Actinomycetota</taxon>
        <taxon>Actinomycetes</taxon>
        <taxon>Kitasatosporales</taxon>
        <taxon>Streptomycetaceae</taxon>
        <taxon>Streptomyces</taxon>
    </lineage>
</organism>
<reference evidence="2 3" key="1">
    <citation type="submission" date="2020-02" db="EMBL/GenBank/DDBJ databases">
        <title>Whole-genome analyses of novel actinobacteria.</title>
        <authorList>
            <person name="Sahin N."/>
        </authorList>
    </citation>
    <scope>NUCLEOTIDE SEQUENCE [LARGE SCALE GENOMIC DNA]</scope>
    <source>
        <strain evidence="2 3">A7024</strain>
    </source>
</reference>